<accession>A0A382XC97</accession>
<name>A0A382XC97_9ZZZZ</name>
<organism evidence="1">
    <name type="scientific">marine metagenome</name>
    <dbReference type="NCBI Taxonomy" id="408172"/>
    <lineage>
        <taxon>unclassified sequences</taxon>
        <taxon>metagenomes</taxon>
        <taxon>ecological metagenomes</taxon>
    </lineage>
</organism>
<sequence>YELSRLYAQAEKSELVHDQLRSRLQQFVYSYIDGRYPMEDGTDINSLYLQYLIYVNPSFDAGNPIEKSQFDVWRSEYVRRLLGIIYDIKYPLLRAQYDERWGNTLYSRLVFSVYVKNEEYEGPPLSVADLGSRTFLVDEDGNRYASSGTAGPYPYEYDRPEREHLGKETVYRLYFPNRKADRQTPIVTTSTSRLHLVVEDFGGVDQRQMTWDLPFEYPVVPYRRLPAPAPDPPSSR</sequence>
<gene>
    <name evidence="1" type="ORF">METZ01_LOCUS421333</name>
</gene>
<protein>
    <submittedName>
        <fullName evidence="1">Uncharacterized protein</fullName>
    </submittedName>
</protein>
<feature type="non-terminal residue" evidence="1">
    <location>
        <position position="1"/>
    </location>
</feature>
<proteinExistence type="predicted"/>
<dbReference type="EMBL" id="UINC01166494">
    <property type="protein sequence ID" value="SVD68479.1"/>
    <property type="molecule type" value="Genomic_DNA"/>
</dbReference>
<dbReference type="AlphaFoldDB" id="A0A382XC97"/>
<reference evidence="1" key="1">
    <citation type="submission" date="2018-05" db="EMBL/GenBank/DDBJ databases">
        <authorList>
            <person name="Lanie J.A."/>
            <person name="Ng W.-L."/>
            <person name="Kazmierczak K.M."/>
            <person name="Andrzejewski T.M."/>
            <person name="Davidsen T.M."/>
            <person name="Wayne K.J."/>
            <person name="Tettelin H."/>
            <person name="Glass J.I."/>
            <person name="Rusch D."/>
            <person name="Podicherti R."/>
            <person name="Tsui H.-C.T."/>
            <person name="Winkler M.E."/>
        </authorList>
    </citation>
    <scope>NUCLEOTIDE SEQUENCE</scope>
</reference>
<evidence type="ECO:0000313" key="1">
    <source>
        <dbReference type="EMBL" id="SVD68479.1"/>
    </source>
</evidence>